<dbReference type="SUPFAM" id="SSF51621">
    <property type="entry name" value="Phosphoenolpyruvate/pyruvate domain"/>
    <property type="match status" value="1"/>
</dbReference>
<organism evidence="8 9">
    <name type="scientific">Azospirillum griseum</name>
    <dbReference type="NCBI Taxonomy" id="2496639"/>
    <lineage>
        <taxon>Bacteria</taxon>
        <taxon>Pseudomonadati</taxon>
        <taxon>Pseudomonadota</taxon>
        <taxon>Alphaproteobacteria</taxon>
        <taxon>Rhodospirillales</taxon>
        <taxon>Azospirillaceae</taxon>
        <taxon>Azospirillum</taxon>
    </lineage>
</organism>
<gene>
    <name evidence="8" type="ORF">EJ903_22815</name>
</gene>
<comment type="caution">
    <text evidence="8">The sequence shown here is derived from an EMBL/GenBank/DDBJ whole genome shotgun (WGS) entry which is preliminary data.</text>
</comment>
<evidence type="ECO:0000256" key="6">
    <source>
        <dbReference type="PIRSR" id="PIRSR015582-2"/>
    </source>
</evidence>
<dbReference type="PANTHER" id="PTHR32308">
    <property type="entry name" value="LYASE BETA SUBUNIT, PUTATIVE (AFU_ORTHOLOGUE AFUA_4G13030)-RELATED"/>
    <property type="match status" value="1"/>
</dbReference>
<accession>A0A3S0JEN8</accession>
<reference evidence="8 9" key="1">
    <citation type="submission" date="2018-12" db="EMBL/GenBank/DDBJ databases">
        <authorList>
            <person name="Yang Y."/>
        </authorList>
    </citation>
    <scope>NUCLEOTIDE SEQUENCE [LARGE SCALE GENOMIC DNA]</scope>
    <source>
        <strain evidence="8 9">L-25-5w-1</strain>
    </source>
</reference>
<dbReference type="GO" id="GO:0016829">
    <property type="term" value="F:lyase activity"/>
    <property type="evidence" value="ECO:0007669"/>
    <property type="project" value="UniProtKB-KW"/>
</dbReference>
<dbReference type="OrthoDB" id="9800547at2"/>
<keyword evidence="4 6" id="KW-0460">Magnesium</keyword>
<feature type="domain" description="HpcH/HpaI aldolase/citrate lyase" evidence="7">
    <location>
        <begin position="7"/>
        <end position="235"/>
    </location>
</feature>
<evidence type="ECO:0000313" key="8">
    <source>
        <dbReference type="EMBL" id="RTR15601.1"/>
    </source>
</evidence>
<dbReference type="PIRSF" id="PIRSF015582">
    <property type="entry name" value="Cit_lyase_B"/>
    <property type="match status" value="1"/>
</dbReference>
<dbReference type="EMBL" id="RXMA01000033">
    <property type="protein sequence ID" value="RTR15601.1"/>
    <property type="molecule type" value="Genomic_DNA"/>
</dbReference>
<evidence type="ECO:0000256" key="5">
    <source>
        <dbReference type="PIRSR" id="PIRSR015582-1"/>
    </source>
</evidence>
<dbReference type="GO" id="GO:0006107">
    <property type="term" value="P:oxaloacetate metabolic process"/>
    <property type="evidence" value="ECO:0007669"/>
    <property type="project" value="TreeGrafter"/>
</dbReference>
<evidence type="ECO:0000256" key="3">
    <source>
        <dbReference type="ARBA" id="ARBA00022723"/>
    </source>
</evidence>
<dbReference type="InterPro" id="IPR040442">
    <property type="entry name" value="Pyrv_kinase-like_dom_sf"/>
</dbReference>
<evidence type="ECO:0000256" key="4">
    <source>
        <dbReference type="ARBA" id="ARBA00022842"/>
    </source>
</evidence>
<dbReference type="InterPro" id="IPR011206">
    <property type="entry name" value="Citrate_lyase_beta/mcl1/mcl2"/>
</dbReference>
<dbReference type="InterPro" id="IPR005000">
    <property type="entry name" value="Aldolase/citrate-lyase_domain"/>
</dbReference>
<keyword evidence="8" id="KW-0456">Lyase</keyword>
<evidence type="ECO:0000259" key="7">
    <source>
        <dbReference type="Pfam" id="PF03328"/>
    </source>
</evidence>
<keyword evidence="3 6" id="KW-0479">Metal-binding</keyword>
<feature type="binding site" evidence="6">
    <location>
        <position position="137"/>
    </location>
    <ligand>
        <name>Mg(2+)</name>
        <dbReference type="ChEBI" id="CHEBI:18420"/>
    </ligand>
</feature>
<keyword evidence="9" id="KW-1185">Reference proteome</keyword>
<feature type="binding site" evidence="5">
    <location>
        <position position="73"/>
    </location>
    <ligand>
        <name>substrate</name>
    </ligand>
</feature>
<dbReference type="PANTHER" id="PTHR32308:SF0">
    <property type="entry name" value="HPCH_HPAI ALDOLASE_CITRATE LYASE DOMAIN-CONTAINING PROTEIN"/>
    <property type="match status" value="1"/>
</dbReference>
<dbReference type="Pfam" id="PF03328">
    <property type="entry name" value="HpcH_HpaI"/>
    <property type="match status" value="1"/>
</dbReference>
<protein>
    <submittedName>
        <fullName evidence="8">CoA ester lyase</fullName>
    </submittedName>
</protein>
<comment type="similarity">
    <text evidence="2">Belongs to the HpcH/HpaI aldolase family.</text>
</comment>
<name>A0A3S0JEN8_9PROT</name>
<dbReference type="Gene3D" id="3.20.20.60">
    <property type="entry name" value="Phosphoenolpyruvate-binding domains"/>
    <property type="match status" value="1"/>
</dbReference>
<proteinExistence type="inferred from homology"/>
<dbReference type="Proteomes" id="UP000277007">
    <property type="component" value="Unassembled WGS sequence"/>
</dbReference>
<comment type="cofactor">
    <cofactor evidence="1">
        <name>Mg(2+)</name>
        <dbReference type="ChEBI" id="CHEBI:18420"/>
    </cofactor>
</comment>
<dbReference type="InterPro" id="IPR015813">
    <property type="entry name" value="Pyrv/PenolPyrv_kinase-like_dom"/>
</dbReference>
<feature type="binding site" evidence="5">
    <location>
        <position position="137"/>
    </location>
    <ligand>
        <name>substrate</name>
    </ligand>
</feature>
<dbReference type="AlphaFoldDB" id="A0A3S0JEN8"/>
<evidence type="ECO:0000256" key="2">
    <source>
        <dbReference type="ARBA" id="ARBA00005568"/>
    </source>
</evidence>
<dbReference type="RefSeq" id="WP_126619799.1">
    <property type="nucleotide sequence ID" value="NZ_JBHUCY010000026.1"/>
</dbReference>
<feature type="binding site" evidence="6">
    <location>
        <position position="163"/>
    </location>
    <ligand>
        <name>Mg(2+)</name>
        <dbReference type="ChEBI" id="CHEBI:18420"/>
    </ligand>
</feature>
<evidence type="ECO:0000313" key="9">
    <source>
        <dbReference type="Proteomes" id="UP000277007"/>
    </source>
</evidence>
<sequence>MRLRNPLFAPADSERKIQKALASAADAVILDLEDSVAVAAKETARLVAVAAINAHREGLGERSAGPSPGVIVRVNPYGTPWHLADLAAVVAAGPDAILLPKCNGPDDLRRLDHHLEALETAAGRAVGGIGVLALATESALALQNLHYRGVTPRLRALLFGAEDLSADFGIAPRHPDGRWTAPIAAARAALLTAAAAAGVPAIDTPFPDTRAPDALRTEAAAAVSDGFSGKQCIHPDQIAPVAALFTPSPDRIAWARAVRDLFAGNPQQGVLTLDGRMLDGPHLKLAERILSAAFVDGDAADGTVA</sequence>
<evidence type="ECO:0000256" key="1">
    <source>
        <dbReference type="ARBA" id="ARBA00001946"/>
    </source>
</evidence>
<dbReference type="GO" id="GO:0000287">
    <property type="term" value="F:magnesium ion binding"/>
    <property type="evidence" value="ECO:0007669"/>
    <property type="project" value="TreeGrafter"/>
</dbReference>